<feature type="non-terminal residue" evidence="2">
    <location>
        <position position="1"/>
    </location>
</feature>
<dbReference type="AlphaFoldDB" id="A0A0A9YD73"/>
<sequence length="133" mass="15243">VSAMLPSISMFRMAFKGNLGLALCLFVLLVACEGKIQDPLEKKTCVDHDPDKPLWKKKLKSALAEFDDTTTKMPYEPVDEISLVATRPLPFHLGVRYTMRYTTTKQTECNVKFEEYKLGFLVSKMDCFKFCLF</sequence>
<evidence type="ECO:0000313" key="2">
    <source>
        <dbReference type="EMBL" id="JAG31037.1"/>
    </source>
</evidence>
<dbReference type="EMBL" id="GBHO01012567">
    <property type="protein sequence ID" value="JAG31037.1"/>
    <property type="molecule type" value="Transcribed_RNA"/>
</dbReference>
<keyword evidence="1" id="KW-0732">Signal</keyword>
<name>A0A0A9YD73_LYGHE</name>
<feature type="chain" id="PRO_5002054824" evidence="1">
    <location>
        <begin position="35"/>
        <end position="133"/>
    </location>
</feature>
<protein>
    <submittedName>
        <fullName evidence="2">Fumarate hydratase class II</fullName>
    </submittedName>
</protein>
<reference evidence="2" key="1">
    <citation type="journal article" date="2014" name="PLoS ONE">
        <title>Transcriptome-Based Identification of ABC Transporters in the Western Tarnished Plant Bug Lygus hesperus.</title>
        <authorList>
            <person name="Hull J.J."/>
            <person name="Chaney K."/>
            <person name="Geib S.M."/>
            <person name="Fabrick J.A."/>
            <person name="Brent C.S."/>
            <person name="Walsh D."/>
            <person name="Lavine L.C."/>
        </authorList>
    </citation>
    <scope>NUCLEOTIDE SEQUENCE</scope>
</reference>
<proteinExistence type="predicted"/>
<gene>
    <name evidence="2" type="primary">fumC_2</name>
    <name evidence="2" type="ORF">CM83_12091</name>
</gene>
<accession>A0A0A9YD73</accession>
<reference evidence="2" key="2">
    <citation type="submission" date="2014-07" db="EMBL/GenBank/DDBJ databases">
        <authorList>
            <person name="Hull J."/>
        </authorList>
    </citation>
    <scope>NUCLEOTIDE SEQUENCE</scope>
</reference>
<evidence type="ECO:0000256" key="1">
    <source>
        <dbReference type="SAM" id="SignalP"/>
    </source>
</evidence>
<organism evidence="2">
    <name type="scientific">Lygus hesperus</name>
    <name type="common">Western plant bug</name>
    <dbReference type="NCBI Taxonomy" id="30085"/>
    <lineage>
        <taxon>Eukaryota</taxon>
        <taxon>Metazoa</taxon>
        <taxon>Ecdysozoa</taxon>
        <taxon>Arthropoda</taxon>
        <taxon>Hexapoda</taxon>
        <taxon>Insecta</taxon>
        <taxon>Pterygota</taxon>
        <taxon>Neoptera</taxon>
        <taxon>Paraneoptera</taxon>
        <taxon>Hemiptera</taxon>
        <taxon>Heteroptera</taxon>
        <taxon>Panheteroptera</taxon>
        <taxon>Cimicomorpha</taxon>
        <taxon>Miridae</taxon>
        <taxon>Mirini</taxon>
        <taxon>Lygus</taxon>
    </lineage>
</organism>
<feature type="signal peptide" evidence="1">
    <location>
        <begin position="1"/>
        <end position="34"/>
    </location>
</feature>